<evidence type="ECO:0000259" key="8">
    <source>
        <dbReference type="PROSITE" id="PS50928"/>
    </source>
</evidence>
<keyword evidence="6 7" id="KW-0472">Membrane</keyword>
<feature type="transmembrane region" description="Helical" evidence="7">
    <location>
        <begin position="243"/>
        <end position="264"/>
    </location>
</feature>
<feature type="domain" description="ABC transmembrane type-1" evidence="8">
    <location>
        <begin position="73"/>
        <end position="264"/>
    </location>
</feature>
<name>A0A6L8UVB0_9BACL</name>
<evidence type="ECO:0000256" key="2">
    <source>
        <dbReference type="ARBA" id="ARBA00022448"/>
    </source>
</evidence>
<dbReference type="Pfam" id="PF00528">
    <property type="entry name" value="BPD_transp_1"/>
    <property type="match status" value="1"/>
</dbReference>
<dbReference type="AlphaFoldDB" id="A0A6L8UVB0"/>
<dbReference type="Gene3D" id="1.10.3720.10">
    <property type="entry name" value="MetI-like"/>
    <property type="match status" value="1"/>
</dbReference>
<dbReference type="CDD" id="cd06261">
    <property type="entry name" value="TM_PBP2"/>
    <property type="match status" value="1"/>
</dbReference>
<dbReference type="PANTHER" id="PTHR43744">
    <property type="entry name" value="ABC TRANSPORTER PERMEASE PROTEIN MG189-RELATED-RELATED"/>
    <property type="match status" value="1"/>
</dbReference>
<dbReference type="InterPro" id="IPR035906">
    <property type="entry name" value="MetI-like_sf"/>
</dbReference>
<sequence>MVEMNIMKYLVLLTKYMFVGLIIVLSVAPFLWVFLSSFKSNLEIMVSSLSLASHFDLSNYEKAFKIAPLARFYLNSVIVAVGGTLLNLFILGLSSYVIARFNFKGKNIIIGLLSLSLLIPGAALLQPLYLTVKTLGLYDNLFGLILVYAGFGLPTSLFILSSFFLTIPKSLEESAYLDGAGFIKTFYRVILPLSKPGFSTAAVLQFLLCWNEFQFALTLTTGSNSRTLPLALYYFKSQFGSDYGVMFAATIIVVIPSIIVYIIMQEQVVSGLTAGAVKG</sequence>
<protein>
    <submittedName>
        <fullName evidence="9">ABC transporter permease subunit</fullName>
    </submittedName>
</protein>
<organism evidence="9 10">
    <name type="scientific">Paenibacillus silvestris</name>
    <dbReference type="NCBI Taxonomy" id="2606219"/>
    <lineage>
        <taxon>Bacteria</taxon>
        <taxon>Bacillati</taxon>
        <taxon>Bacillota</taxon>
        <taxon>Bacilli</taxon>
        <taxon>Bacillales</taxon>
        <taxon>Paenibacillaceae</taxon>
        <taxon>Paenibacillus</taxon>
    </lineage>
</organism>
<dbReference type="EMBL" id="WTUZ01000007">
    <property type="protein sequence ID" value="MZQ81106.1"/>
    <property type="molecule type" value="Genomic_DNA"/>
</dbReference>
<feature type="transmembrane region" description="Helical" evidence="7">
    <location>
        <begin position="12"/>
        <end position="35"/>
    </location>
</feature>
<feature type="transmembrane region" description="Helical" evidence="7">
    <location>
        <begin position="72"/>
        <end position="96"/>
    </location>
</feature>
<dbReference type="SUPFAM" id="SSF161098">
    <property type="entry name" value="MetI-like"/>
    <property type="match status" value="1"/>
</dbReference>
<evidence type="ECO:0000256" key="4">
    <source>
        <dbReference type="ARBA" id="ARBA00022692"/>
    </source>
</evidence>
<keyword evidence="5 7" id="KW-1133">Transmembrane helix</keyword>
<accession>A0A6L8UVB0</accession>
<keyword evidence="3" id="KW-1003">Cell membrane</keyword>
<evidence type="ECO:0000256" key="6">
    <source>
        <dbReference type="ARBA" id="ARBA00023136"/>
    </source>
</evidence>
<evidence type="ECO:0000256" key="5">
    <source>
        <dbReference type="ARBA" id="ARBA00022989"/>
    </source>
</evidence>
<feature type="transmembrane region" description="Helical" evidence="7">
    <location>
        <begin position="141"/>
        <end position="167"/>
    </location>
</feature>
<proteinExistence type="inferred from homology"/>
<evidence type="ECO:0000256" key="3">
    <source>
        <dbReference type="ARBA" id="ARBA00022475"/>
    </source>
</evidence>
<evidence type="ECO:0000256" key="1">
    <source>
        <dbReference type="ARBA" id="ARBA00004651"/>
    </source>
</evidence>
<dbReference type="PROSITE" id="PS50928">
    <property type="entry name" value="ABC_TM1"/>
    <property type="match status" value="1"/>
</dbReference>
<evidence type="ECO:0000256" key="7">
    <source>
        <dbReference type="RuleBase" id="RU363032"/>
    </source>
</evidence>
<comment type="subcellular location">
    <subcellularLocation>
        <location evidence="1 7">Cell membrane</location>
        <topology evidence="1 7">Multi-pass membrane protein</topology>
    </subcellularLocation>
</comment>
<feature type="transmembrane region" description="Helical" evidence="7">
    <location>
        <begin position="108"/>
        <end position="129"/>
    </location>
</feature>
<keyword evidence="10" id="KW-1185">Reference proteome</keyword>
<dbReference type="Proteomes" id="UP000481087">
    <property type="component" value="Unassembled WGS sequence"/>
</dbReference>
<reference evidence="9 10" key="1">
    <citation type="submission" date="2019-12" db="EMBL/GenBank/DDBJ databases">
        <title>Paenibacillus sp. nov. sp. isolated from soil.</title>
        <authorList>
            <person name="Kim J."/>
            <person name="Jeong S.E."/>
            <person name="Jung H.S."/>
            <person name="Jeon C.O."/>
        </authorList>
    </citation>
    <scope>NUCLEOTIDE SEQUENCE [LARGE SCALE GENOMIC DNA]</scope>
    <source>
        <strain evidence="9 10">5J-6</strain>
    </source>
</reference>
<comment type="similarity">
    <text evidence="7">Belongs to the binding-protein-dependent transport system permease family.</text>
</comment>
<dbReference type="InterPro" id="IPR000515">
    <property type="entry name" value="MetI-like"/>
</dbReference>
<comment type="caution">
    <text evidence="9">The sequence shown here is derived from an EMBL/GenBank/DDBJ whole genome shotgun (WGS) entry which is preliminary data.</text>
</comment>
<evidence type="ECO:0000313" key="9">
    <source>
        <dbReference type="EMBL" id="MZQ81106.1"/>
    </source>
</evidence>
<dbReference type="PANTHER" id="PTHR43744:SF8">
    <property type="entry name" value="SN-GLYCEROL-3-PHOSPHATE TRANSPORT SYSTEM PERMEASE PROTEIN UGPE"/>
    <property type="match status" value="1"/>
</dbReference>
<dbReference type="GO" id="GO:0055085">
    <property type="term" value="P:transmembrane transport"/>
    <property type="evidence" value="ECO:0007669"/>
    <property type="project" value="InterPro"/>
</dbReference>
<keyword evidence="2 7" id="KW-0813">Transport</keyword>
<dbReference type="GO" id="GO:0005886">
    <property type="term" value="C:plasma membrane"/>
    <property type="evidence" value="ECO:0007669"/>
    <property type="project" value="UniProtKB-SubCell"/>
</dbReference>
<evidence type="ECO:0000313" key="10">
    <source>
        <dbReference type="Proteomes" id="UP000481087"/>
    </source>
</evidence>
<gene>
    <name evidence="9" type="ORF">GQF01_03020</name>
</gene>
<keyword evidence="4 7" id="KW-0812">Transmembrane</keyword>